<evidence type="ECO:0000313" key="2">
    <source>
        <dbReference type="EMBL" id="QDV69514.1"/>
    </source>
</evidence>
<sequence length="271" mass="28430" precursor="true">MLKFNKIIGLGFLSLVLCFASTNEAKATLISELFQFNAPVGDPIITTVTHTVTANVWGTQVIRFDLNLTVTDALGGNVYDTSRGDGLSLTPGGGLQAGDELQFSVTLSNFDGDFDGNGDNVTLGGLTFKYLGTEFANGSASEGTVVTPSFVAGSSDWKQANLGPPQFLGHTPGGRNFKTGQTPGGNFNVTPGFDLQYTNAANGGSSNTLITSFSHITTASYSPGSTLNNIVVQVRANPEPSSLLLGLLPASVAMMRSGGRRKIKSFFSRKK</sequence>
<dbReference type="AlphaFoldDB" id="A0A518JVE2"/>
<dbReference type="RefSeq" id="WP_145097118.1">
    <property type="nucleotide sequence ID" value="NZ_CP036348.1"/>
</dbReference>
<keyword evidence="3" id="KW-1185">Reference proteome</keyword>
<keyword evidence="1" id="KW-0732">Signal</keyword>
<dbReference type="EMBL" id="CP036348">
    <property type="protein sequence ID" value="QDV69514.1"/>
    <property type="molecule type" value="Genomic_DNA"/>
</dbReference>
<organism evidence="2 3">
    <name type="scientific">Rosistilla carotiformis</name>
    <dbReference type="NCBI Taxonomy" id="2528017"/>
    <lineage>
        <taxon>Bacteria</taxon>
        <taxon>Pseudomonadati</taxon>
        <taxon>Planctomycetota</taxon>
        <taxon>Planctomycetia</taxon>
        <taxon>Pirellulales</taxon>
        <taxon>Pirellulaceae</taxon>
        <taxon>Rosistilla</taxon>
    </lineage>
</organism>
<evidence type="ECO:0000256" key="1">
    <source>
        <dbReference type="SAM" id="SignalP"/>
    </source>
</evidence>
<dbReference type="OrthoDB" id="9825317at2"/>
<evidence type="ECO:0000313" key="3">
    <source>
        <dbReference type="Proteomes" id="UP000315082"/>
    </source>
</evidence>
<evidence type="ECO:0008006" key="4">
    <source>
        <dbReference type="Google" id="ProtNLM"/>
    </source>
</evidence>
<dbReference type="KEGG" id="rcf:Poly24_32300"/>
<gene>
    <name evidence="2" type="ORF">Poly24_32300</name>
</gene>
<feature type="signal peptide" evidence="1">
    <location>
        <begin position="1"/>
        <end position="25"/>
    </location>
</feature>
<dbReference type="Proteomes" id="UP000315082">
    <property type="component" value="Chromosome"/>
</dbReference>
<protein>
    <recommendedName>
        <fullName evidence="4">PEP-CTERM protein-sorting domain-containing protein</fullName>
    </recommendedName>
</protein>
<proteinExistence type="predicted"/>
<accession>A0A518JVE2</accession>
<reference evidence="2 3" key="1">
    <citation type="submission" date="2019-02" db="EMBL/GenBank/DDBJ databases">
        <title>Deep-cultivation of Planctomycetes and their phenomic and genomic characterization uncovers novel biology.</title>
        <authorList>
            <person name="Wiegand S."/>
            <person name="Jogler M."/>
            <person name="Boedeker C."/>
            <person name="Pinto D."/>
            <person name="Vollmers J."/>
            <person name="Rivas-Marin E."/>
            <person name="Kohn T."/>
            <person name="Peeters S.H."/>
            <person name="Heuer A."/>
            <person name="Rast P."/>
            <person name="Oberbeckmann S."/>
            <person name="Bunk B."/>
            <person name="Jeske O."/>
            <person name="Meyerdierks A."/>
            <person name="Storesund J.E."/>
            <person name="Kallscheuer N."/>
            <person name="Luecker S."/>
            <person name="Lage O.M."/>
            <person name="Pohl T."/>
            <person name="Merkel B.J."/>
            <person name="Hornburger P."/>
            <person name="Mueller R.-W."/>
            <person name="Bruemmer F."/>
            <person name="Labrenz M."/>
            <person name="Spormann A.M."/>
            <person name="Op den Camp H."/>
            <person name="Overmann J."/>
            <person name="Amann R."/>
            <person name="Jetten M.S.M."/>
            <person name="Mascher T."/>
            <person name="Medema M.H."/>
            <person name="Devos D.P."/>
            <person name="Kaster A.-K."/>
            <person name="Ovreas L."/>
            <person name="Rohde M."/>
            <person name="Galperin M.Y."/>
            <person name="Jogler C."/>
        </authorList>
    </citation>
    <scope>NUCLEOTIDE SEQUENCE [LARGE SCALE GENOMIC DNA]</scope>
    <source>
        <strain evidence="2 3">Poly24</strain>
    </source>
</reference>
<feature type="chain" id="PRO_5022179597" description="PEP-CTERM protein-sorting domain-containing protein" evidence="1">
    <location>
        <begin position="26"/>
        <end position="271"/>
    </location>
</feature>
<name>A0A518JVE2_9BACT</name>